<evidence type="ECO:0000313" key="3">
    <source>
        <dbReference type="Proteomes" id="UP000076532"/>
    </source>
</evidence>
<feature type="compositionally biased region" description="Low complexity" evidence="1">
    <location>
        <begin position="300"/>
        <end position="312"/>
    </location>
</feature>
<sequence>MSTVIRPALPFDQPQATERAAQLTLWLHSLLRNESVTINIKTHAVSKTILYMTRLNRCSGRTMTFPAWMQPLWELWGMVNSQANPRNLTEEEISQAASHEVNVSYAPIPFHAPNEDADCAISPELLQLLADYPFTPAITAPAPPAPSAPPTPLDTEDVLMDDPPDIGSSGRASPKNDAGEEGESVIQETAPEVSSVSSALPSRRGGNRGRGHKAIRSVATGDGIGRELANLLSDPGFEYRSIAIGDPGACEKCVMKGFECLRPKAGATYAGRPIKWKSCASCYTGKVGCSFTNGSFTNDSSSSRASSQRAPSPEVPARKKRQSPAAPPAAKKRRPPSAPPADVKAQPSSAPPADVKARPPSAPPADVEARPPSAPPADVDALPPSGPTVVVHARRKPAASVGVNAPLNPPAGFIHHSAAHGRPSGLHDSGDDEPYPSLRPLTQRQIAPMLATVEQHIKTSEKNVIDKLEELHAATSKEIAELRQLMLTKHDEMAASNAAMAASIEALGGLFVVPPSGAFSQGPV</sequence>
<dbReference type="Proteomes" id="UP000076532">
    <property type="component" value="Unassembled WGS sequence"/>
</dbReference>
<evidence type="ECO:0000313" key="2">
    <source>
        <dbReference type="EMBL" id="KZP33368.1"/>
    </source>
</evidence>
<protein>
    <submittedName>
        <fullName evidence="2">Uncharacterized protein</fullName>
    </submittedName>
</protein>
<feature type="region of interest" description="Disordered" evidence="1">
    <location>
        <begin position="140"/>
        <end position="214"/>
    </location>
</feature>
<accession>A0A166W4N1</accession>
<feature type="compositionally biased region" description="Acidic residues" evidence="1">
    <location>
        <begin position="154"/>
        <end position="164"/>
    </location>
</feature>
<dbReference type="AlphaFoldDB" id="A0A166W4N1"/>
<reference evidence="2 3" key="1">
    <citation type="journal article" date="2016" name="Mol. Biol. Evol.">
        <title>Comparative Genomics of Early-Diverging Mushroom-Forming Fungi Provides Insights into the Origins of Lignocellulose Decay Capabilities.</title>
        <authorList>
            <person name="Nagy L.G."/>
            <person name="Riley R."/>
            <person name="Tritt A."/>
            <person name="Adam C."/>
            <person name="Daum C."/>
            <person name="Floudas D."/>
            <person name="Sun H."/>
            <person name="Yadav J.S."/>
            <person name="Pangilinan J."/>
            <person name="Larsson K.H."/>
            <person name="Matsuura K."/>
            <person name="Barry K."/>
            <person name="Labutti K."/>
            <person name="Kuo R."/>
            <person name="Ohm R.A."/>
            <person name="Bhattacharya S.S."/>
            <person name="Shirouzu T."/>
            <person name="Yoshinaga Y."/>
            <person name="Martin F.M."/>
            <person name="Grigoriev I.V."/>
            <person name="Hibbett D.S."/>
        </authorList>
    </citation>
    <scope>NUCLEOTIDE SEQUENCE [LARGE SCALE GENOMIC DNA]</scope>
    <source>
        <strain evidence="2 3">CBS 109695</strain>
    </source>
</reference>
<evidence type="ECO:0000256" key="1">
    <source>
        <dbReference type="SAM" id="MobiDB-lite"/>
    </source>
</evidence>
<feature type="compositionally biased region" description="Pro residues" evidence="1">
    <location>
        <begin position="141"/>
        <end position="152"/>
    </location>
</feature>
<feature type="compositionally biased region" description="Basic residues" evidence="1">
    <location>
        <begin position="205"/>
        <end position="214"/>
    </location>
</feature>
<organism evidence="2 3">
    <name type="scientific">Athelia psychrophila</name>
    <dbReference type="NCBI Taxonomy" id="1759441"/>
    <lineage>
        <taxon>Eukaryota</taxon>
        <taxon>Fungi</taxon>
        <taxon>Dikarya</taxon>
        <taxon>Basidiomycota</taxon>
        <taxon>Agaricomycotina</taxon>
        <taxon>Agaricomycetes</taxon>
        <taxon>Agaricomycetidae</taxon>
        <taxon>Atheliales</taxon>
        <taxon>Atheliaceae</taxon>
        <taxon>Athelia</taxon>
    </lineage>
</organism>
<proteinExistence type="predicted"/>
<name>A0A166W4N1_9AGAM</name>
<feature type="region of interest" description="Disordered" evidence="1">
    <location>
        <begin position="297"/>
        <end position="388"/>
    </location>
</feature>
<keyword evidence="3" id="KW-1185">Reference proteome</keyword>
<dbReference type="EMBL" id="KV417482">
    <property type="protein sequence ID" value="KZP33368.1"/>
    <property type="molecule type" value="Genomic_DNA"/>
</dbReference>
<dbReference type="OrthoDB" id="10654739at2759"/>
<gene>
    <name evidence="2" type="ORF">FIBSPDRAFT_943197</name>
</gene>